<dbReference type="EMBL" id="JANEYG010000028">
    <property type="protein sequence ID" value="KAJ8918117.1"/>
    <property type="molecule type" value="Genomic_DNA"/>
</dbReference>
<dbReference type="InterPro" id="IPR001314">
    <property type="entry name" value="Peptidase_S1A"/>
</dbReference>
<dbReference type="PRINTS" id="PR00722">
    <property type="entry name" value="CHYMOTRYPSIN"/>
</dbReference>
<evidence type="ECO:0000313" key="8">
    <source>
        <dbReference type="EMBL" id="KAJ8918117.1"/>
    </source>
</evidence>
<dbReference type="Gene3D" id="2.40.10.10">
    <property type="entry name" value="Trypsin-like serine proteases"/>
    <property type="match status" value="2"/>
</dbReference>
<protein>
    <recommendedName>
        <fullName evidence="7">Peptidase S1 domain-containing protein</fullName>
    </recommendedName>
</protein>
<accession>A0AAV8VVN5</accession>
<evidence type="ECO:0000256" key="1">
    <source>
        <dbReference type="ARBA" id="ARBA00007664"/>
    </source>
</evidence>
<evidence type="ECO:0000259" key="7">
    <source>
        <dbReference type="PROSITE" id="PS50240"/>
    </source>
</evidence>
<evidence type="ECO:0000313" key="9">
    <source>
        <dbReference type="Proteomes" id="UP001159042"/>
    </source>
</evidence>
<keyword evidence="5" id="KW-1015">Disulfide bond</keyword>
<comment type="caution">
    <text evidence="8">The sequence shown here is derived from an EMBL/GenBank/DDBJ whole genome shotgun (WGS) entry which is preliminary data.</text>
</comment>
<feature type="chain" id="PRO_5043888650" description="Peptidase S1 domain-containing protein" evidence="6">
    <location>
        <begin position="17"/>
        <end position="276"/>
    </location>
</feature>
<dbReference type="InterPro" id="IPR009003">
    <property type="entry name" value="Peptidase_S1_PA"/>
</dbReference>
<dbReference type="PANTHER" id="PTHR24276">
    <property type="entry name" value="POLYSERASE-RELATED"/>
    <property type="match status" value="1"/>
</dbReference>
<reference evidence="8 9" key="1">
    <citation type="journal article" date="2023" name="Insect Mol. Biol.">
        <title>Genome sequencing provides insights into the evolution of gene families encoding plant cell wall-degrading enzymes in longhorned beetles.</title>
        <authorList>
            <person name="Shin N.R."/>
            <person name="Okamura Y."/>
            <person name="Kirsch R."/>
            <person name="Pauchet Y."/>
        </authorList>
    </citation>
    <scope>NUCLEOTIDE SEQUENCE [LARGE SCALE GENOMIC DNA]</scope>
    <source>
        <strain evidence="8">EAD_L_NR</strain>
    </source>
</reference>
<dbReference type="Pfam" id="PF00089">
    <property type="entry name" value="Trypsin"/>
    <property type="match status" value="1"/>
</dbReference>
<keyword evidence="4" id="KW-0720">Serine protease</keyword>
<organism evidence="8 9">
    <name type="scientific">Exocentrus adspersus</name>
    <dbReference type="NCBI Taxonomy" id="1586481"/>
    <lineage>
        <taxon>Eukaryota</taxon>
        <taxon>Metazoa</taxon>
        <taxon>Ecdysozoa</taxon>
        <taxon>Arthropoda</taxon>
        <taxon>Hexapoda</taxon>
        <taxon>Insecta</taxon>
        <taxon>Pterygota</taxon>
        <taxon>Neoptera</taxon>
        <taxon>Endopterygota</taxon>
        <taxon>Coleoptera</taxon>
        <taxon>Polyphaga</taxon>
        <taxon>Cucujiformia</taxon>
        <taxon>Chrysomeloidea</taxon>
        <taxon>Cerambycidae</taxon>
        <taxon>Lamiinae</taxon>
        <taxon>Acanthocinini</taxon>
        <taxon>Exocentrus</taxon>
    </lineage>
</organism>
<dbReference type="InterPro" id="IPR050430">
    <property type="entry name" value="Peptidase_S1"/>
</dbReference>
<gene>
    <name evidence="8" type="ORF">NQ315_011574</name>
</gene>
<evidence type="ECO:0000256" key="6">
    <source>
        <dbReference type="SAM" id="SignalP"/>
    </source>
</evidence>
<keyword evidence="9" id="KW-1185">Reference proteome</keyword>
<dbReference type="PROSITE" id="PS50240">
    <property type="entry name" value="TRYPSIN_DOM"/>
    <property type="match status" value="1"/>
</dbReference>
<dbReference type="SUPFAM" id="SSF50494">
    <property type="entry name" value="Trypsin-like serine proteases"/>
    <property type="match status" value="1"/>
</dbReference>
<dbReference type="GO" id="GO:0006508">
    <property type="term" value="P:proteolysis"/>
    <property type="evidence" value="ECO:0007669"/>
    <property type="project" value="UniProtKB-KW"/>
</dbReference>
<evidence type="ECO:0000256" key="3">
    <source>
        <dbReference type="ARBA" id="ARBA00022801"/>
    </source>
</evidence>
<dbReference type="AlphaFoldDB" id="A0AAV8VVN5"/>
<feature type="signal peptide" evidence="6">
    <location>
        <begin position="1"/>
        <end position="16"/>
    </location>
</feature>
<dbReference type="InterPro" id="IPR001254">
    <property type="entry name" value="Trypsin_dom"/>
</dbReference>
<dbReference type="PROSITE" id="PS00135">
    <property type="entry name" value="TRYPSIN_SER"/>
    <property type="match status" value="1"/>
</dbReference>
<evidence type="ECO:0000256" key="5">
    <source>
        <dbReference type="ARBA" id="ARBA00023157"/>
    </source>
</evidence>
<feature type="domain" description="Peptidase S1" evidence="7">
    <location>
        <begin position="47"/>
        <end position="275"/>
    </location>
</feature>
<sequence>MKIVFYLLALLDVSVGLPSLPNGIKGIKMFVEPLSNYTLKEPVDARIIGGYEVEPNSKPYQAVVLINGFTFCSGSLISPNFVLTSAHCTISASYVEIVLGAHNPKIEEPTQLRVTSTNIIIHEDYTKLGRYSNNDISLVKTPQHVVTNNHIQIIDLAQTDDGSYEGSSAILSGWGTMSDSSVSISSGLRQVLVYILYHSICSNYYGSDVITSSSMCTSGSGTVGACHGDSGSPLVVGKVQVGVTSFFSTRGCGYGDPTGYSRVSYYRKWINQHAGL</sequence>
<dbReference type="InterPro" id="IPR043504">
    <property type="entry name" value="Peptidase_S1_PA_chymotrypsin"/>
</dbReference>
<dbReference type="SMART" id="SM00020">
    <property type="entry name" value="Tryp_SPc"/>
    <property type="match status" value="1"/>
</dbReference>
<dbReference type="CDD" id="cd00190">
    <property type="entry name" value="Tryp_SPc"/>
    <property type="match status" value="1"/>
</dbReference>
<evidence type="ECO:0000256" key="4">
    <source>
        <dbReference type="ARBA" id="ARBA00022825"/>
    </source>
</evidence>
<keyword evidence="2" id="KW-0645">Protease</keyword>
<dbReference type="GO" id="GO:0004252">
    <property type="term" value="F:serine-type endopeptidase activity"/>
    <property type="evidence" value="ECO:0007669"/>
    <property type="project" value="InterPro"/>
</dbReference>
<dbReference type="PANTHER" id="PTHR24276:SF98">
    <property type="entry name" value="FI18310P1-RELATED"/>
    <property type="match status" value="1"/>
</dbReference>
<comment type="similarity">
    <text evidence="1">Belongs to the peptidase S1 family.</text>
</comment>
<dbReference type="InterPro" id="IPR033116">
    <property type="entry name" value="TRYPSIN_SER"/>
</dbReference>
<evidence type="ECO:0000256" key="2">
    <source>
        <dbReference type="ARBA" id="ARBA00022670"/>
    </source>
</evidence>
<keyword evidence="3" id="KW-0378">Hydrolase</keyword>
<dbReference type="Proteomes" id="UP001159042">
    <property type="component" value="Unassembled WGS sequence"/>
</dbReference>
<proteinExistence type="inferred from homology"/>
<keyword evidence="6" id="KW-0732">Signal</keyword>
<dbReference type="FunFam" id="2.40.10.10:FF:000166">
    <property type="entry name" value="Trypsin"/>
    <property type="match status" value="1"/>
</dbReference>
<name>A0AAV8VVN5_9CUCU</name>